<dbReference type="InterPro" id="IPR036770">
    <property type="entry name" value="Ankyrin_rpt-contain_sf"/>
</dbReference>
<evidence type="ECO:0008006" key="10">
    <source>
        <dbReference type="Google" id="ProtNLM"/>
    </source>
</evidence>
<dbReference type="PANTHER" id="PTHR24198:SF165">
    <property type="entry name" value="ANKYRIN REPEAT-CONTAINING PROTEIN-RELATED"/>
    <property type="match status" value="1"/>
</dbReference>
<comment type="caution">
    <text evidence="8">The sequence shown here is derived from an EMBL/GenBank/DDBJ whole genome shotgun (WGS) entry which is preliminary data.</text>
</comment>
<evidence type="ECO:0000256" key="4">
    <source>
        <dbReference type="PROSITE-ProRule" id="PRU00023"/>
    </source>
</evidence>
<dbReference type="InterPro" id="IPR015917">
    <property type="entry name" value="Pept_C14A"/>
</dbReference>
<evidence type="ECO:0000256" key="1">
    <source>
        <dbReference type="ARBA" id="ARBA00010134"/>
    </source>
</evidence>
<proteinExistence type="inferred from homology"/>
<evidence type="ECO:0000256" key="5">
    <source>
        <dbReference type="RuleBase" id="RU003971"/>
    </source>
</evidence>
<dbReference type="SUPFAM" id="SSF52540">
    <property type="entry name" value="P-loop containing nucleoside triphosphate hydrolases"/>
    <property type="match status" value="1"/>
</dbReference>
<dbReference type="EMBL" id="CADEPI010000064">
    <property type="protein sequence ID" value="CAB3371732.1"/>
    <property type="molecule type" value="Genomic_DNA"/>
</dbReference>
<dbReference type="InterPro" id="IPR002138">
    <property type="entry name" value="Pept_C14_p10"/>
</dbReference>
<feature type="repeat" description="ANK" evidence="4">
    <location>
        <begin position="1239"/>
        <end position="1271"/>
    </location>
</feature>
<feature type="repeat" description="ANK" evidence="4">
    <location>
        <begin position="1581"/>
        <end position="1613"/>
    </location>
</feature>
<evidence type="ECO:0000256" key="3">
    <source>
        <dbReference type="ARBA" id="ARBA00023043"/>
    </source>
</evidence>
<feature type="repeat" description="ANK" evidence="4">
    <location>
        <begin position="1106"/>
        <end position="1140"/>
    </location>
</feature>
<feature type="repeat" description="ANK" evidence="4">
    <location>
        <begin position="1040"/>
        <end position="1072"/>
    </location>
</feature>
<dbReference type="PRINTS" id="PR01415">
    <property type="entry name" value="ANKYRIN"/>
</dbReference>
<dbReference type="PROSITE" id="PS50208">
    <property type="entry name" value="CASPASE_P20"/>
    <property type="match status" value="1"/>
</dbReference>
<evidence type="ECO:0000256" key="2">
    <source>
        <dbReference type="ARBA" id="ARBA00022737"/>
    </source>
</evidence>
<dbReference type="Gene3D" id="3.40.50.300">
    <property type="entry name" value="P-loop containing nucleotide triphosphate hydrolases"/>
    <property type="match status" value="1"/>
</dbReference>
<dbReference type="OrthoDB" id="10254686at2759"/>
<feature type="repeat" description="ANK" evidence="4">
    <location>
        <begin position="1073"/>
        <end position="1105"/>
    </location>
</feature>
<feature type="repeat" description="ANK" evidence="4">
    <location>
        <begin position="1205"/>
        <end position="1229"/>
    </location>
</feature>
<dbReference type="GO" id="GO:0004197">
    <property type="term" value="F:cysteine-type endopeptidase activity"/>
    <property type="evidence" value="ECO:0007669"/>
    <property type="project" value="InterPro"/>
</dbReference>
<dbReference type="InterPro" id="IPR003593">
    <property type="entry name" value="AAA+_ATPase"/>
</dbReference>
<comment type="similarity">
    <text evidence="1 5">Belongs to the peptidase C14A family.</text>
</comment>
<evidence type="ECO:0000313" key="9">
    <source>
        <dbReference type="Proteomes" id="UP000494165"/>
    </source>
</evidence>
<dbReference type="SUPFAM" id="SSF48403">
    <property type="entry name" value="Ankyrin repeat"/>
    <property type="match status" value="2"/>
</dbReference>
<feature type="repeat" description="ANK" evidence="4">
    <location>
        <begin position="1141"/>
        <end position="1173"/>
    </location>
</feature>
<gene>
    <name evidence="8" type="ORF">CLODIP_2_CD03933</name>
</gene>
<dbReference type="SUPFAM" id="SSF52129">
    <property type="entry name" value="Caspase-like"/>
    <property type="match status" value="1"/>
</dbReference>
<dbReference type="PROSITE" id="PS50207">
    <property type="entry name" value="CASPASE_P10"/>
    <property type="match status" value="1"/>
</dbReference>
<evidence type="ECO:0000259" key="7">
    <source>
        <dbReference type="PROSITE" id="PS50208"/>
    </source>
</evidence>
<dbReference type="PROSITE" id="PS50088">
    <property type="entry name" value="ANK_REPEAT"/>
    <property type="match status" value="13"/>
</dbReference>
<dbReference type="Pfam" id="PF12796">
    <property type="entry name" value="Ank_2"/>
    <property type="match status" value="6"/>
</dbReference>
<feature type="domain" description="Caspase family p20" evidence="7">
    <location>
        <begin position="41"/>
        <end position="176"/>
    </location>
</feature>
<feature type="repeat" description="ANK" evidence="4">
    <location>
        <begin position="1513"/>
        <end position="1537"/>
    </location>
</feature>
<reference evidence="8 9" key="1">
    <citation type="submission" date="2020-04" db="EMBL/GenBank/DDBJ databases">
        <authorList>
            <person name="Alioto T."/>
            <person name="Alioto T."/>
            <person name="Gomez Garrido J."/>
        </authorList>
    </citation>
    <scope>NUCLEOTIDE SEQUENCE [LARGE SCALE GENOMIC DNA]</scope>
</reference>
<dbReference type="Pfam" id="PF00023">
    <property type="entry name" value="Ank"/>
    <property type="match status" value="1"/>
</dbReference>
<dbReference type="SMART" id="SM00248">
    <property type="entry name" value="ANK"/>
    <property type="match status" value="19"/>
</dbReference>
<dbReference type="Gene3D" id="1.25.40.20">
    <property type="entry name" value="Ankyrin repeat-containing domain"/>
    <property type="match status" value="5"/>
</dbReference>
<protein>
    <recommendedName>
        <fullName evidence="10">NACHT domain-containing protein</fullName>
    </recommendedName>
</protein>
<dbReference type="Pfam" id="PF05729">
    <property type="entry name" value="NACHT"/>
    <property type="match status" value="1"/>
</dbReference>
<keyword evidence="2" id="KW-0677">Repeat</keyword>
<dbReference type="GO" id="GO:0006508">
    <property type="term" value="P:proteolysis"/>
    <property type="evidence" value="ECO:0007669"/>
    <property type="project" value="InterPro"/>
</dbReference>
<dbReference type="InterPro" id="IPR029030">
    <property type="entry name" value="Caspase-like_dom_sf"/>
</dbReference>
<dbReference type="PANTHER" id="PTHR24198">
    <property type="entry name" value="ANKYRIN REPEAT AND PROTEIN KINASE DOMAIN-CONTAINING PROTEIN"/>
    <property type="match status" value="1"/>
</dbReference>
<name>A0A8S1CN21_9INSE</name>
<feature type="repeat" description="ANK" evidence="4">
    <location>
        <begin position="1480"/>
        <end position="1512"/>
    </location>
</feature>
<dbReference type="InterPro" id="IPR007111">
    <property type="entry name" value="NACHT_NTPase"/>
</dbReference>
<evidence type="ECO:0000259" key="6">
    <source>
        <dbReference type="PROSITE" id="PS50207"/>
    </source>
</evidence>
<sequence>MHALQSYWMDLTIEEFVLNSKARIQNEPSSNFGYFCTGQRAENVCVFVAHYSFAKYKENARLGNERDVENLRTTFESNRQCRFREWPSPRKKDLLHLLSDEKKMLQSFNTNDAPAVFVIFILSHGSRDGLIYTDYKTEGTDYDNFTTTEVIGAVKKNSGLENSLKLIFFAPCRGEITDVIHSENQSNDFRNNQNSCRILNFPDRENFVLIYSTVETTRAVRDEKQGSMIVQNACAAFNSLKKDCPLEVVLNKIQNKVHLAINCAGQSPEVKFVPHKSFTVSKSEKMVVARDEISTDARANTLKVVKEDRSQFFSWLSHIHAEPVRSRWAAVISDSRDQNVDRLENVLKHTLDFDTLVLDNTVTNLEWIYKKAFGEQSDVGCILLCLFAKIDVDENNEIVISIGGQRVTAGKIVHHFIGPDNEKWIGRPKIFFFINTTIGSDALAKDETLQMRATNHSGWFVAVLPNKDSIEVLLEILQNKELKSGSSLQELAMKLLLDDSSAQKKLPKPQITSTLSHLLDFPDWPMRYIQPKLKVTARNVPTDGSDDGKPNFWKDFVPEFTRAHKRTLGIKSVEVVKKEISFEDLKADLNGNSDSYSVYIVASPPGSGKSTLVRELAYWANKSGNNRSVAKINLLDQIEYLEENEDDVDLLSFLKFALESTWIKNISHRELKEKQIVIFLDGFDEICPFYRRDGLSLIKEIAKSKIPLLITTRPQEEGNLFSALEHVSTTKVEIKPLERNEQVALLKMLLRKSEDECTKILDDFKAHGVQDILKNAFHLSLIAEHIVPSNINLFAVYGQVVEKKVRQAMVQKESYDEKSKIFNAKVKRRMKLLQNVAVDFLKSLKIRKMSEDEVNEVNNTGLLTILPNKNVRFVHQTFAEFLAAQHYAAEIETGKLEESSFFSHESFKQSRAFIDLRLGIADAALKEGLTAFLRRHLDAPLLSTIVSEKLEKMFKIVRPFFTFSPNEKEKILIEDGFAALQAACKTNEEIGLVLLEMCSSIDTESKFATLIEDIAKNNFLRLCQALREKCAESWTSQENRKIIAANLASVNGHTEMLQMLVESGISVNLKDRSYRNALHCACEEGHVQCVHLLVENGARLEERDAEGNTALLLAVKSNHASESIVQFLLEKGADPTSANNKKETALHLATKKGNVAIINLLLKKAPAIVDAKNDGDQTALLVASNVEICRILIENGANVQNCDYELHNPLHSASESGNTEVVRYLLGLGRLNVDAHNINGSSALHLAAKNGHLEICEILLESGAKIAFKDANYWNALHWAAVHSNLQTIRFFYQRDATLARQKTRQSASVLHLAAVNRHPEVLRFFLESGESFLSDLNEQTVEGLTVLMYAAARGHVPVVQFLCRNGADVCLKDENGSTALHWAVKMGNPEAARFLLSVEPKLVLDTKFHGENVYQCLRSDANFAEEWKFLFDASLDNIITSVDKAGWSVLHETASAGSISNLEFLLQLGCFSVDDRTTDERTPLHLAASREDAQACRLLLQNGADATLINNEGSNALHFACAGGNLDVLELLLSLGTVDLNAKNEDGNTVLHLAAEKNNLQITQYLLGSGQVSVDERDKRGSTAFHIAAKFARVEMCKLLLTGGADLYTESDNEVNALMMACNGKNWEVLEFLLQRGQFDLEKRSFDGRTALHFAAASGDLRCTQILLAAGADINAKDLWNRTPIQLAEFYDSTKVVHFLADNGALVENEESESEVETDDDHETA</sequence>
<dbReference type="InterPro" id="IPR001309">
    <property type="entry name" value="Pept_C14_p20"/>
</dbReference>
<dbReference type="InterPro" id="IPR011600">
    <property type="entry name" value="Pept_C14_caspase"/>
</dbReference>
<keyword evidence="9" id="KW-1185">Reference proteome</keyword>
<organism evidence="8 9">
    <name type="scientific">Cloeon dipterum</name>
    <dbReference type="NCBI Taxonomy" id="197152"/>
    <lineage>
        <taxon>Eukaryota</taxon>
        <taxon>Metazoa</taxon>
        <taxon>Ecdysozoa</taxon>
        <taxon>Arthropoda</taxon>
        <taxon>Hexapoda</taxon>
        <taxon>Insecta</taxon>
        <taxon>Pterygota</taxon>
        <taxon>Palaeoptera</taxon>
        <taxon>Ephemeroptera</taxon>
        <taxon>Pisciforma</taxon>
        <taxon>Baetidae</taxon>
        <taxon>Cloeon</taxon>
    </lineage>
</organism>
<dbReference type="Proteomes" id="UP000494165">
    <property type="component" value="Unassembled WGS sequence"/>
</dbReference>
<keyword evidence="3 4" id="KW-0040">ANK repeat</keyword>
<accession>A0A8S1CN21</accession>
<dbReference type="Gene3D" id="3.40.50.1460">
    <property type="match status" value="1"/>
</dbReference>
<feature type="repeat" description="ANK" evidence="4">
    <location>
        <begin position="1376"/>
        <end position="1398"/>
    </location>
</feature>
<dbReference type="PROSITE" id="PS50297">
    <property type="entry name" value="ANK_REP_REGION"/>
    <property type="match status" value="12"/>
</dbReference>
<dbReference type="InterPro" id="IPR027417">
    <property type="entry name" value="P-loop_NTPase"/>
</dbReference>
<dbReference type="SMART" id="SM00115">
    <property type="entry name" value="CASc"/>
    <property type="match status" value="1"/>
</dbReference>
<feature type="repeat" description="ANK" evidence="4">
    <location>
        <begin position="1648"/>
        <end position="1680"/>
    </location>
</feature>
<dbReference type="SMART" id="SM00382">
    <property type="entry name" value="AAA"/>
    <property type="match status" value="1"/>
</dbReference>
<evidence type="ECO:0000313" key="8">
    <source>
        <dbReference type="EMBL" id="CAB3371732.1"/>
    </source>
</evidence>
<feature type="repeat" description="ANK" evidence="4">
    <location>
        <begin position="1343"/>
        <end position="1375"/>
    </location>
</feature>
<dbReference type="InterPro" id="IPR002110">
    <property type="entry name" value="Ankyrin_rpt"/>
</dbReference>
<dbReference type="Pfam" id="PF00656">
    <property type="entry name" value="Peptidase_C14"/>
    <property type="match status" value="1"/>
</dbReference>
<feature type="repeat" description="ANK" evidence="4">
    <location>
        <begin position="1547"/>
        <end position="1571"/>
    </location>
</feature>
<feature type="domain" description="Caspase family p10" evidence="6">
    <location>
        <begin position="197"/>
        <end position="257"/>
    </location>
</feature>